<comment type="caution">
    <text evidence="1">The sequence shown here is derived from an EMBL/GenBank/DDBJ whole genome shotgun (WGS) entry which is preliminary data.</text>
</comment>
<dbReference type="EMBL" id="CAUYUJ010018215">
    <property type="protein sequence ID" value="CAK0881686.1"/>
    <property type="molecule type" value="Genomic_DNA"/>
</dbReference>
<evidence type="ECO:0000313" key="1">
    <source>
        <dbReference type="EMBL" id="CAK0881686.1"/>
    </source>
</evidence>
<accession>A0ABN9W9K9</accession>
<sequence>MIIRMSCAESETLRHILSQGSRLRFCCSASTGGSKQIQLIFILLHGRERLPHKIGCRVSIFYVRGAAADKVAEQGSTLRVLPARTSSSTRRPTLPRWAAIWSSGLRRLGCADRAGDPAPVGVPRRACALPRAARAKLAPGPSKKREESAPHRCGADIDVTICWPDGQDEGDSAAAARALQGGVLPLPSPSPGLEVSGLAPGARTFQPCVCDSRAP</sequence>
<organism evidence="1 2">
    <name type="scientific">Prorocentrum cordatum</name>
    <dbReference type="NCBI Taxonomy" id="2364126"/>
    <lineage>
        <taxon>Eukaryota</taxon>
        <taxon>Sar</taxon>
        <taxon>Alveolata</taxon>
        <taxon>Dinophyceae</taxon>
        <taxon>Prorocentrales</taxon>
        <taxon>Prorocentraceae</taxon>
        <taxon>Prorocentrum</taxon>
    </lineage>
</organism>
<proteinExistence type="predicted"/>
<evidence type="ECO:0000313" key="2">
    <source>
        <dbReference type="Proteomes" id="UP001189429"/>
    </source>
</evidence>
<keyword evidence="2" id="KW-1185">Reference proteome</keyword>
<gene>
    <name evidence="1" type="ORF">PCOR1329_LOCUS64448</name>
</gene>
<dbReference type="Proteomes" id="UP001189429">
    <property type="component" value="Unassembled WGS sequence"/>
</dbReference>
<reference evidence="1" key="1">
    <citation type="submission" date="2023-10" db="EMBL/GenBank/DDBJ databases">
        <authorList>
            <person name="Chen Y."/>
            <person name="Shah S."/>
            <person name="Dougan E. K."/>
            <person name="Thang M."/>
            <person name="Chan C."/>
        </authorList>
    </citation>
    <scope>NUCLEOTIDE SEQUENCE [LARGE SCALE GENOMIC DNA]</scope>
</reference>
<name>A0ABN9W9K9_9DINO</name>
<protein>
    <submittedName>
        <fullName evidence="1">Uncharacterized protein</fullName>
    </submittedName>
</protein>